<evidence type="ECO:0000256" key="1">
    <source>
        <dbReference type="SAM" id="MobiDB-lite"/>
    </source>
</evidence>
<keyword evidence="3" id="KW-1185">Reference proteome</keyword>
<dbReference type="AlphaFoldDB" id="A0A3N0Y6G6"/>
<proteinExistence type="predicted"/>
<name>A0A3N0Y6G6_ANAGA</name>
<evidence type="ECO:0000313" key="3">
    <source>
        <dbReference type="Proteomes" id="UP000281406"/>
    </source>
</evidence>
<accession>A0A3N0Y6G6</accession>
<dbReference type="Proteomes" id="UP000281406">
    <property type="component" value="Unassembled WGS sequence"/>
</dbReference>
<reference evidence="2 3" key="1">
    <citation type="submission" date="2018-10" db="EMBL/GenBank/DDBJ databases">
        <title>Genome assembly for a Yunnan-Guizhou Plateau 3E fish, Anabarilius grahami (Regan), and its evolutionary and genetic applications.</title>
        <authorList>
            <person name="Jiang W."/>
        </authorList>
    </citation>
    <scope>NUCLEOTIDE SEQUENCE [LARGE SCALE GENOMIC DNA]</scope>
    <source>
        <strain evidence="2">AG-KIZ</strain>
        <tissue evidence="2">Muscle</tissue>
    </source>
</reference>
<evidence type="ECO:0000313" key="2">
    <source>
        <dbReference type="EMBL" id="ROL41711.1"/>
    </source>
</evidence>
<comment type="caution">
    <text evidence="2">The sequence shown here is derived from an EMBL/GenBank/DDBJ whole genome shotgun (WGS) entry which is preliminary data.</text>
</comment>
<sequence>MGDERGIYQHCGGQRLHNTELWVPSHVFVHHDDTQASAPAEMTEETGDGDGQKSSSLVPCNDIHLIHRPHTGYGSSSVQLLQHASVYQQLLWKKEVTRMMIASSRVLAGVGAVSSQVMVI</sequence>
<feature type="region of interest" description="Disordered" evidence="1">
    <location>
        <begin position="34"/>
        <end position="56"/>
    </location>
</feature>
<gene>
    <name evidence="2" type="ORF">DPX16_9302</name>
</gene>
<dbReference type="EMBL" id="RJVU01051519">
    <property type="protein sequence ID" value="ROL41711.1"/>
    <property type="molecule type" value="Genomic_DNA"/>
</dbReference>
<protein>
    <submittedName>
        <fullName evidence="2">Uncharacterized protein</fullName>
    </submittedName>
</protein>
<organism evidence="2 3">
    <name type="scientific">Anabarilius grahami</name>
    <name type="common">Kanglang fish</name>
    <name type="synonym">Barilius grahami</name>
    <dbReference type="NCBI Taxonomy" id="495550"/>
    <lineage>
        <taxon>Eukaryota</taxon>
        <taxon>Metazoa</taxon>
        <taxon>Chordata</taxon>
        <taxon>Craniata</taxon>
        <taxon>Vertebrata</taxon>
        <taxon>Euteleostomi</taxon>
        <taxon>Actinopterygii</taxon>
        <taxon>Neopterygii</taxon>
        <taxon>Teleostei</taxon>
        <taxon>Ostariophysi</taxon>
        <taxon>Cypriniformes</taxon>
        <taxon>Xenocyprididae</taxon>
        <taxon>Xenocypridinae</taxon>
        <taxon>Xenocypridinae incertae sedis</taxon>
        <taxon>Anabarilius</taxon>
    </lineage>
</organism>